<accession>A0A9N9KJ80</accession>
<dbReference type="AlphaFoldDB" id="A0A9N9KJ80"/>
<protein>
    <submittedName>
        <fullName evidence="2">12385_t:CDS:1</fullName>
    </submittedName>
</protein>
<keyword evidence="1" id="KW-0175">Coiled coil</keyword>
<feature type="coiled-coil region" evidence="1">
    <location>
        <begin position="3"/>
        <end position="30"/>
    </location>
</feature>
<name>A0A9N9KJ80_9GLOM</name>
<evidence type="ECO:0000313" key="2">
    <source>
        <dbReference type="EMBL" id="CAG8835177.1"/>
    </source>
</evidence>
<dbReference type="EMBL" id="CAJVQA010075423">
    <property type="protein sequence ID" value="CAG8835177.1"/>
    <property type="molecule type" value="Genomic_DNA"/>
</dbReference>
<reference evidence="2" key="1">
    <citation type="submission" date="2021-06" db="EMBL/GenBank/DDBJ databases">
        <authorList>
            <person name="Kallberg Y."/>
            <person name="Tangrot J."/>
            <person name="Rosling A."/>
        </authorList>
    </citation>
    <scope>NUCLEOTIDE SEQUENCE</scope>
    <source>
        <strain evidence="2">FL966</strain>
    </source>
</reference>
<keyword evidence="3" id="KW-1185">Reference proteome</keyword>
<gene>
    <name evidence="2" type="ORF">CPELLU_LOCUS21201</name>
</gene>
<organism evidence="2 3">
    <name type="scientific">Cetraspora pellucida</name>
    <dbReference type="NCBI Taxonomy" id="1433469"/>
    <lineage>
        <taxon>Eukaryota</taxon>
        <taxon>Fungi</taxon>
        <taxon>Fungi incertae sedis</taxon>
        <taxon>Mucoromycota</taxon>
        <taxon>Glomeromycotina</taxon>
        <taxon>Glomeromycetes</taxon>
        <taxon>Diversisporales</taxon>
        <taxon>Gigasporaceae</taxon>
        <taxon>Cetraspora</taxon>
    </lineage>
</organism>
<dbReference type="OrthoDB" id="2445732at2759"/>
<feature type="non-terminal residue" evidence="2">
    <location>
        <position position="55"/>
    </location>
</feature>
<dbReference type="Proteomes" id="UP000789759">
    <property type="component" value="Unassembled WGS sequence"/>
</dbReference>
<sequence>MQITSSQNLIEKLKEELQKNRKERLDFLVNYISEFNRFSNEIQEETDLERLKDFW</sequence>
<evidence type="ECO:0000313" key="3">
    <source>
        <dbReference type="Proteomes" id="UP000789759"/>
    </source>
</evidence>
<evidence type="ECO:0000256" key="1">
    <source>
        <dbReference type="SAM" id="Coils"/>
    </source>
</evidence>
<comment type="caution">
    <text evidence="2">The sequence shown here is derived from an EMBL/GenBank/DDBJ whole genome shotgun (WGS) entry which is preliminary data.</text>
</comment>
<proteinExistence type="predicted"/>